<evidence type="ECO:0000313" key="1">
    <source>
        <dbReference type="EMBL" id="MEQ2529462.1"/>
    </source>
</evidence>
<sequence length="496" mass="54972">MEKFILSLDQGTTSSRAILFNHKGEIVATAQREFEQFFPKPGWVEHDANEIWTSVLACMAEVLRKADVTADQVEGIGITNQRETAVVWDKNTGKPIYKAIVWQSRQTEEICRDLRDKGYNELFNEKTGLLLDPYFSGTKVKWILDNVEGAREKADNGELLFGTIDTWLVYKLSGGKAHVTDYSNASRTLMFNIYDLKWDDELLDILTVPKSMLPEVRQSSEIYAKTIDYHFFGFEVPIAGIAGDQQAALFGQACFDKGMAKNTYGTGCFMLMNTGAEGVKSKHGLLTTLAWGVDGKVEYALEGSIFVAGSAIQWLRDGLRIIDNAPESEDYAAKVDSTEGVYVVPAFVGLGTPYWDSDARGAVFGLTRGTSKEHFVRATLESLAYQTKDVLDAMVADSGINLKSLRVDGGAVKNNLLMQFQSDILSVPVDRPVVNETTALGAAYLAGLAVGFWSGKEEIAKQWQNEKTFAPELEETKRDELYNGWKKAVAATRAFK</sequence>
<accession>A0ACC6SI11</accession>
<keyword evidence="1" id="KW-0418">Kinase</keyword>
<evidence type="ECO:0000313" key="2">
    <source>
        <dbReference type="Proteomes" id="UP001439875"/>
    </source>
</evidence>
<dbReference type="Proteomes" id="UP001439875">
    <property type="component" value="Unassembled WGS sequence"/>
</dbReference>
<proteinExistence type="predicted"/>
<organism evidence="1 2">
    <name type="scientific">Robertmurraya yapensis</name>
    <name type="common">ex Hitch et al 2024</name>
    <dbReference type="NCBI Taxonomy" id="3133160"/>
    <lineage>
        <taxon>Bacteria</taxon>
        <taxon>Bacillati</taxon>
        <taxon>Bacillota</taxon>
        <taxon>Bacilli</taxon>
        <taxon>Bacillales</taxon>
        <taxon>Bacillaceae</taxon>
        <taxon>Robertmurraya</taxon>
    </lineage>
</organism>
<dbReference type="EC" id="2.7.1.30" evidence="1"/>
<dbReference type="EMBL" id="JBBMEW010000036">
    <property type="protein sequence ID" value="MEQ2529462.1"/>
    <property type="molecule type" value="Genomic_DNA"/>
</dbReference>
<reference evidence="1" key="1">
    <citation type="submission" date="2024-03" db="EMBL/GenBank/DDBJ databases">
        <title>Human intestinal bacterial collection.</title>
        <authorList>
            <person name="Pauvert C."/>
            <person name="Hitch T.C.A."/>
            <person name="Clavel T."/>
        </authorList>
    </citation>
    <scope>NUCLEOTIDE SEQUENCE</scope>
    <source>
        <strain evidence="1">CLA-AA-H227</strain>
    </source>
</reference>
<name>A0ACC6SI11_9BACI</name>
<comment type="caution">
    <text evidence="1">The sequence shown here is derived from an EMBL/GenBank/DDBJ whole genome shotgun (WGS) entry which is preliminary data.</text>
</comment>
<gene>
    <name evidence="1" type="primary">glpK</name>
    <name evidence="1" type="ORF">WMO40_22580</name>
</gene>
<keyword evidence="1" id="KW-0808">Transferase</keyword>
<keyword evidence="2" id="KW-1185">Reference proteome</keyword>
<protein>
    <submittedName>
        <fullName evidence="1">Glycerol kinase GlpK</fullName>
        <ecNumber evidence="1">2.7.1.30</ecNumber>
    </submittedName>
</protein>